<evidence type="ECO:0000256" key="1">
    <source>
        <dbReference type="ARBA" id="ARBA00022801"/>
    </source>
</evidence>
<dbReference type="InterPro" id="IPR000073">
    <property type="entry name" value="AB_hydrolase_1"/>
</dbReference>
<dbReference type="InterPro" id="IPR029058">
    <property type="entry name" value="AB_hydrolase_fold"/>
</dbReference>
<feature type="domain" description="AB hydrolase-1" evidence="2">
    <location>
        <begin position="37"/>
        <end position="293"/>
    </location>
</feature>
<dbReference type="PANTHER" id="PTHR43329">
    <property type="entry name" value="EPOXIDE HYDROLASE"/>
    <property type="match status" value="1"/>
</dbReference>
<dbReference type="EMBL" id="LAZR01010019">
    <property type="protein sequence ID" value="KKM69255.1"/>
    <property type="molecule type" value="Genomic_DNA"/>
</dbReference>
<name>A0A0F9LXZ4_9ZZZZ</name>
<organism evidence="3">
    <name type="scientific">marine sediment metagenome</name>
    <dbReference type="NCBI Taxonomy" id="412755"/>
    <lineage>
        <taxon>unclassified sequences</taxon>
        <taxon>metagenomes</taxon>
        <taxon>ecological metagenomes</taxon>
    </lineage>
</organism>
<sequence length="308" mass="35601">MSEEIRKKKFPQFKSEFAEVNNIKLHYIKAGPENGKLIVFLHGFPQFWYMWRDQLLDFSKNYLAVAPDMRGYNLSSKPEEIEQYQPQHIVEDLRALVEEYFGRKKFILVGHDWGGVIAFPFANSYPELVEKLIIINAPHPNTFGKLISNNEDQQSSSQYILFFRQKNEKGYIAEGVLSANDYKMLFDIVVNSEMEFDEEDRQMYRNAWSQPGSLTGGLNYYRAGGLRPPSQGEEISGLTDEQLEANPLMINVPTLVIWGEKDTALTVHNLKGLDEFIPDLTIKRIPEGSHWVINEQPDKINSMIRDFL</sequence>
<proteinExistence type="predicted"/>
<dbReference type="PRINTS" id="PR00111">
    <property type="entry name" value="ABHYDROLASE"/>
</dbReference>
<gene>
    <name evidence="3" type="ORF">LCGC14_1452660</name>
</gene>
<dbReference type="GO" id="GO:0016787">
    <property type="term" value="F:hydrolase activity"/>
    <property type="evidence" value="ECO:0007669"/>
    <property type="project" value="UniProtKB-KW"/>
</dbReference>
<dbReference type="PRINTS" id="PR00412">
    <property type="entry name" value="EPOXHYDRLASE"/>
</dbReference>
<reference evidence="3" key="1">
    <citation type="journal article" date="2015" name="Nature">
        <title>Complex archaea that bridge the gap between prokaryotes and eukaryotes.</title>
        <authorList>
            <person name="Spang A."/>
            <person name="Saw J.H."/>
            <person name="Jorgensen S.L."/>
            <person name="Zaremba-Niedzwiedzka K."/>
            <person name="Martijn J."/>
            <person name="Lind A.E."/>
            <person name="van Eijk R."/>
            <person name="Schleper C."/>
            <person name="Guy L."/>
            <person name="Ettema T.J."/>
        </authorList>
    </citation>
    <scope>NUCLEOTIDE SEQUENCE</scope>
</reference>
<dbReference type="SUPFAM" id="SSF53474">
    <property type="entry name" value="alpha/beta-Hydrolases"/>
    <property type="match status" value="1"/>
</dbReference>
<accession>A0A0F9LXZ4</accession>
<evidence type="ECO:0000259" key="2">
    <source>
        <dbReference type="Pfam" id="PF00561"/>
    </source>
</evidence>
<evidence type="ECO:0000313" key="3">
    <source>
        <dbReference type="EMBL" id="KKM69255.1"/>
    </source>
</evidence>
<dbReference type="Pfam" id="PF00561">
    <property type="entry name" value="Abhydrolase_1"/>
    <property type="match status" value="1"/>
</dbReference>
<comment type="caution">
    <text evidence="3">The sequence shown here is derived from an EMBL/GenBank/DDBJ whole genome shotgun (WGS) entry which is preliminary data.</text>
</comment>
<dbReference type="InterPro" id="IPR000639">
    <property type="entry name" value="Epox_hydrolase-like"/>
</dbReference>
<dbReference type="AlphaFoldDB" id="A0A0F9LXZ4"/>
<keyword evidence="1" id="KW-0378">Hydrolase</keyword>
<dbReference type="Gene3D" id="3.40.50.1820">
    <property type="entry name" value="alpha/beta hydrolase"/>
    <property type="match status" value="1"/>
</dbReference>
<protein>
    <recommendedName>
        <fullName evidence="2">AB hydrolase-1 domain-containing protein</fullName>
    </recommendedName>
</protein>